<evidence type="ECO:0000256" key="1">
    <source>
        <dbReference type="SAM" id="SignalP"/>
    </source>
</evidence>
<organism evidence="2">
    <name type="scientific">Anopheles darlingi</name>
    <name type="common">Mosquito</name>
    <dbReference type="NCBI Taxonomy" id="43151"/>
    <lineage>
        <taxon>Eukaryota</taxon>
        <taxon>Metazoa</taxon>
        <taxon>Ecdysozoa</taxon>
        <taxon>Arthropoda</taxon>
        <taxon>Hexapoda</taxon>
        <taxon>Insecta</taxon>
        <taxon>Pterygota</taxon>
        <taxon>Neoptera</taxon>
        <taxon>Endopterygota</taxon>
        <taxon>Diptera</taxon>
        <taxon>Nematocera</taxon>
        <taxon>Culicoidea</taxon>
        <taxon>Culicidae</taxon>
        <taxon>Anophelinae</taxon>
        <taxon>Anopheles</taxon>
    </lineage>
</organism>
<proteinExistence type="predicted"/>
<sequence length="94" mass="10391">MIIALRSPFVVLTLLQCVSPHGAATRTVSYARLMLPEVDARRPFLTFRYASLTINQIETGRGTVFAVRPASTSLGCSITKRCSSSPEEERFEGR</sequence>
<dbReference type="EMBL" id="GGFL01007867">
    <property type="protein sequence ID" value="MBW72045.1"/>
    <property type="molecule type" value="Transcribed_RNA"/>
</dbReference>
<feature type="chain" id="PRO_5014792180" evidence="1">
    <location>
        <begin position="25"/>
        <end position="94"/>
    </location>
</feature>
<protein>
    <submittedName>
        <fullName evidence="2">Putative secreted protein</fullName>
    </submittedName>
</protein>
<reference evidence="2" key="1">
    <citation type="submission" date="2018-01" db="EMBL/GenBank/DDBJ databases">
        <title>An insight into the sialome of Amazonian anophelines.</title>
        <authorList>
            <person name="Ribeiro J.M."/>
            <person name="Scarpassa V."/>
            <person name="Calvo E."/>
        </authorList>
    </citation>
    <scope>NUCLEOTIDE SEQUENCE</scope>
</reference>
<dbReference type="AlphaFoldDB" id="A0A2M4D3B4"/>
<accession>A0A2M4D3B4</accession>
<keyword evidence="1" id="KW-0732">Signal</keyword>
<name>A0A2M4D3B4_ANODA</name>
<feature type="signal peptide" evidence="1">
    <location>
        <begin position="1"/>
        <end position="24"/>
    </location>
</feature>
<evidence type="ECO:0000313" key="2">
    <source>
        <dbReference type="EMBL" id="MBW72045.1"/>
    </source>
</evidence>